<evidence type="ECO:0000259" key="12">
    <source>
        <dbReference type="Pfam" id="PF06974"/>
    </source>
</evidence>
<evidence type="ECO:0000256" key="5">
    <source>
        <dbReference type="ARBA" id="ARBA00022516"/>
    </source>
</evidence>
<keyword evidence="6" id="KW-0808">Transferase</keyword>
<dbReference type="PANTHER" id="PTHR31650">
    <property type="entry name" value="O-ACYLTRANSFERASE (WSD1-LIKE) FAMILY PROTEIN"/>
    <property type="match status" value="1"/>
</dbReference>
<dbReference type="GO" id="GO:0005886">
    <property type="term" value="C:plasma membrane"/>
    <property type="evidence" value="ECO:0007669"/>
    <property type="project" value="TreeGrafter"/>
</dbReference>
<dbReference type="EMBL" id="JADKBR010000017">
    <property type="protein sequence ID" value="MBK8891378.1"/>
    <property type="molecule type" value="Genomic_DNA"/>
</dbReference>
<name>A0A9D7QM51_9RHOO</name>
<dbReference type="PANTHER" id="PTHR31650:SF1">
    <property type="entry name" value="WAX ESTER SYNTHASE_DIACYLGLYCEROL ACYLTRANSFERASE 4-RELATED"/>
    <property type="match status" value="1"/>
</dbReference>
<keyword evidence="9" id="KW-0012">Acyltransferase</keyword>
<organism evidence="13 14">
    <name type="scientific">Candidatus Dechloromonas phosphorivorans</name>
    <dbReference type="NCBI Taxonomy" id="2899244"/>
    <lineage>
        <taxon>Bacteria</taxon>
        <taxon>Pseudomonadati</taxon>
        <taxon>Pseudomonadota</taxon>
        <taxon>Betaproteobacteria</taxon>
        <taxon>Rhodocyclales</taxon>
        <taxon>Azonexaceae</taxon>
        <taxon>Dechloromonas</taxon>
    </lineage>
</organism>
<evidence type="ECO:0000313" key="14">
    <source>
        <dbReference type="Proteomes" id="UP000808146"/>
    </source>
</evidence>
<comment type="similarity">
    <text evidence="3">Belongs to the long-chain O-acyltransferase family.</text>
</comment>
<gene>
    <name evidence="13" type="ORF">IPN75_13955</name>
</gene>
<comment type="pathway">
    <text evidence="1">Glycerolipid metabolism; triacylglycerol biosynthesis.</text>
</comment>
<dbReference type="Gene3D" id="3.30.559.10">
    <property type="entry name" value="Chloramphenicol acetyltransferase-like domain"/>
    <property type="match status" value="1"/>
</dbReference>
<dbReference type="Proteomes" id="UP000808146">
    <property type="component" value="Unassembled WGS sequence"/>
</dbReference>
<evidence type="ECO:0000259" key="11">
    <source>
        <dbReference type="Pfam" id="PF03007"/>
    </source>
</evidence>
<dbReference type="GO" id="GO:0004144">
    <property type="term" value="F:diacylglycerol O-acyltransferase activity"/>
    <property type="evidence" value="ECO:0007669"/>
    <property type="project" value="UniProtKB-EC"/>
</dbReference>
<comment type="caution">
    <text evidence="13">The sequence shown here is derived from an EMBL/GenBank/DDBJ whole genome shotgun (WGS) entry which is preliminary data.</text>
</comment>
<dbReference type="Pfam" id="PF03007">
    <property type="entry name" value="WS_DGAT_cat"/>
    <property type="match status" value="1"/>
</dbReference>
<dbReference type="Pfam" id="PF06974">
    <property type="entry name" value="WS_DGAT_C"/>
    <property type="match status" value="1"/>
</dbReference>
<evidence type="ECO:0000256" key="8">
    <source>
        <dbReference type="ARBA" id="ARBA00023098"/>
    </source>
</evidence>
<comment type="pathway">
    <text evidence="2">Lipid metabolism.</text>
</comment>
<sequence>MPSRERISNVDTAWLRMDRPSNLMQIVGVMLFDGKLDFARLKLAVEQRMLVHRRFVQRVVADGTGYCWQDDPDFCLGNHLRRVVRRGRLDKAGLQRFVADLAAKPLDQRRPLWEMLVVDTALGGQALVLRIHHSIADGIALVGVILSLADGASGRAGSTPLVVSANHDAGEDEHEQDIFWRALWHPLAEAGRLVSDLREQYSDLLSNPKQLMGFARVGRDVAGEIAKLATMANDSPTRFKGKLGTRKQLAWSEPIPLAEIKEVGRVLGCSVNDLLLTAVAGSLRAYLVDRGEDVAGVEIRAMVPVNLRGPDDMGTLGNRFGLVTLELPLDDENPLARLYEIRKRMAKLKESYQAELTLSILGVVGMLPRFVQQSVLDLLANKATAVMTNVPGPQTALYLAGARLRQPLFWVPQSGNIGMGVSILSYAGNVQIGLMTGHDLVPDPQDIVDRFAKEFDKFLMLVLMEPWERLGDPEAVAAALARESP</sequence>
<evidence type="ECO:0000313" key="13">
    <source>
        <dbReference type="EMBL" id="MBK8891378.1"/>
    </source>
</evidence>
<keyword evidence="5" id="KW-0444">Lipid biosynthesis</keyword>
<dbReference type="GO" id="GO:0019432">
    <property type="term" value="P:triglyceride biosynthetic process"/>
    <property type="evidence" value="ECO:0007669"/>
    <property type="project" value="TreeGrafter"/>
</dbReference>
<evidence type="ECO:0000256" key="2">
    <source>
        <dbReference type="ARBA" id="ARBA00005189"/>
    </source>
</evidence>
<evidence type="ECO:0000256" key="10">
    <source>
        <dbReference type="ARBA" id="ARBA00048109"/>
    </source>
</evidence>
<comment type="catalytic activity">
    <reaction evidence="10">
        <text>an acyl-CoA + a 1,2-diacyl-sn-glycerol = a triacyl-sn-glycerol + CoA</text>
        <dbReference type="Rhea" id="RHEA:10868"/>
        <dbReference type="ChEBI" id="CHEBI:17815"/>
        <dbReference type="ChEBI" id="CHEBI:57287"/>
        <dbReference type="ChEBI" id="CHEBI:58342"/>
        <dbReference type="ChEBI" id="CHEBI:64615"/>
        <dbReference type="EC" id="2.3.1.20"/>
    </reaction>
</comment>
<evidence type="ECO:0000256" key="3">
    <source>
        <dbReference type="ARBA" id="ARBA00009587"/>
    </source>
</evidence>
<dbReference type="SUPFAM" id="SSF52777">
    <property type="entry name" value="CoA-dependent acyltransferases"/>
    <property type="match status" value="1"/>
</dbReference>
<evidence type="ECO:0000256" key="9">
    <source>
        <dbReference type="ARBA" id="ARBA00023315"/>
    </source>
</evidence>
<protein>
    <recommendedName>
        <fullName evidence="4">diacylglycerol O-acyltransferase</fullName>
        <ecNumber evidence="4">2.3.1.20</ecNumber>
    </recommendedName>
</protein>
<dbReference type="InterPro" id="IPR014292">
    <property type="entry name" value="Acyl_transf_WS/DGAT"/>
</dbReference>
<keyword evidence="7" id="KW-0319">Glycerol metabolism</keyword>
<proteinExistence type="inferred from homology"/>
<evidence type="ECO:0000256" key="4">
    <source>
        <dbReference type="ARBA" id="ARBA00013244"/>
    </source>
</evidence>
<dbReference type="InterPro" id="IPR009721">
    <property type="entry name" value="O-acyltransferase_WSD1_C"/>
</dbReference>
<evidence type="ECO:0000256" key="1">
    <source>
        <dbReference type="ARBA" id="ARBA00004771"/>
    </source>
</evidence>
<feature type="domain" description="O-acyltransferase WSD1 C-terminal" evidence="12">
    <location>
        <begin position="317"/>
        <end position="457"/>
    </location>
</feature>
<dbReference type="InterPro" id="IPR023213">
    <property type="entry name" value="CAT-like_dom_sf"/>
</dbReference>
<dbReference type="GO" id="GO:0006071">
    <property type="term" value="P:glycerol metabolic process"/>
    <property type="evidence" value="ECO:0007669"/>
    <property type="project" value="UniProtKB-KW"/>
</dbReference>
<evidence type="ECO:0000256" key="6">
    <source>
        <dbReference type="ARBA" id="ARBA00022679"/>
    </source>
</evidence>
<dbReference type="EC" id="2.3.1.20" evidence="4"/>
<accession>A0A9D7QM51</accession>
<evidence type="ECO:0000256" key="7">
    <source>
        <dbReference type="ARBA" id="ARBA00022798"/>
    </source>
</evidence>
<reference evidence="13" key="1">
    <citation type="submission" date="2020-10" db="EMBL/GenBank/DDBJ databases">
        <title>Connecting structure to function with the recovery of over 1000 high-quality activated sludge metagenome-assembled genomes encoding full-length rRNA genes using long-read sequencing.</title>
        <authorList>
            <person name="Singleton C.M."/>
            <person name="Petriglieri F."/>
            <person name="Kristensen J.M."/>
            <person name="Kirkegaard R.H."/>
            <person name="Michaelsen T.Y."/>
            <person name="Andersen M.H."/>
            <person name="Karst S.M."/>
            <person name="Dueholm M.S."/>
            <person name="Nielsen P.H."/>
            <person name="Albertsen M."/>
        </authorList>
    </citation>
    <scope>NUCLEOTIDE SEQUENCE</scope>
    <source>
        <strain evidence="13">OdNE_18-Q3-R46-58_BAT3C.305</strain>
    </source>
</reference>
<dbReference type="InterPro" id="IPR045034">
    <property type="entry name" value="O-acyltransferase_WSD1-like"/>
</dbReference>
<keyword evidence="8" id="KW-0443">Lipid metabolism</keyword>
<dbReference type="InterPro" id="IPR004255">
    <property type="entry name" value="O-acyltransferase_WSD1_N"/>
</dbReference>
<dbReference type="NCBIfam" id="TIGR02946">
    <property type="entry name" value="acyl_WS_DGAT"/>
    <property type="match status" value="1"/>
</dbReference>
<feature type="domain" description="O-acyltransferase WSD1-like N-terminal" evidence="11">
    <location>
        <begin position="8"/>
        <end position="274"/>
    </location>
</feature>
<dbReference type="AlphaFoldDB" id="A0A9D7QM51"/>